<gene>
    <name evidence="2" type="ORF">GF359_10250</name>
</gene>
<dbReference type="InterPro" id="IPR011322">
    <property type="entry name" value="N-reg_PII-like_a/b"/>
</dbReference>
<evidence type="ECO:0000313" key="3">
    <source>
        <dbReference type="Proteomes" id="UP000630660"/>
    </source>
</evidence>
<reference evidence="2" key="1">
    <citation type="submission" date="2019-11" db="EMBL/GenBank/DDBJ databases">
        <title>Microbial mats filling the niche in hypersaline microbial mats.</title>
        <authorList>
            <person name="Wong H.L."/>
            <person name="Macleod F.I."/>
            <person name="White R.A. III"/>
            <person name="Burns B.P."/>
        </authorList>
    </citation>
    <scope>NUCLEOTIDE SEQUENCE</scope>
    <source>
        <strain evidence="2">Bin_327</strain>
    </source>
</reference>
<evidence type="ECO:0000259" key="1">
    <source>
        <dbReference type="Pfam" id="PF09413"/>
    </source>
</evidence>
<accession>A0A9D5KAU1</accession>
<organism evidence="2 3">
    <name type="scientific">candidate division WOR-3 bacterium</name>
    <dbReference type="NCBI Taxonomy" id="2052148"/>
    <lineage>
        <taxon>Bacteria</taxon>
        <taxon>Bacteria division WOR-3</taxon>
    </lineage>
</organism>
<proteinExistence type="predicted"/>
<protein>
    <recommendedName>
        <fullName evidence="1">DUF2007 domain-containing protein</fullName>
    </recommendedName>
</protein>
<dbReference type="Proteomes" id="UP000630660">
    <property type="component" value="Unassembled WGS sequence"/>
</dbReference>
<name>A0A9D5KAU1_UNCW3</name>
<dbReference type="InterPro" id="IPR018551">
    <property type="entry name" value="DUF2007"/>
</dbReference>
<dbReference type="Pfam" id="PF09413">
    <property type="entry name" value="DUF2007"/>
    <property type="match status" value="1"/>
</dbReference>
<evidence type="ECO:0000313" key="2">
    <source>
        <dbReference type="EMBL" id="MBD3365581.1"/>
    </source>
</evidence>
<dbReference type="EMBL" id="WJKJ01000340">
    <property type="protein sequence ID" value="MBD3365581.1"/>
    <property type="molecule type" value="Genomic_DNA"/>
</dbReference>
<dbReference type="SUPFAM" id="SSF54913">
    <property type="entry name" value="GlnB-like"/>
    <property type="match status" value="1"/>
</dbReference>
<dbReference type="AlphaFoldDB" id="A0A9D5KAU1"/>
<feature type="domain" description="DUF2007" evidence="1">
    <location>
        <begin position="9"/>
        <end position="80"/>
    </location>
</feature>
<comment type="caution">
    <text evidence="2">The sequence shown here is derived from an EMBL/GenBank/DDBJ whole genome shotgun (WGS) entry which is preliminary data.</text>
</comment>
<dbReference type="Gene3D" id="3.30.70.790">
    <property type="entry name" value="UreE, C-terminal domain"/>
    <property type="match status" value="1"/>
</dbReference>
<sequence>MSKKEDRLVTVLSTGEQAMIALAKSILDEAGIPYLIKDELTQDLFGLGRLGASSSLIVGPVEMQVRYKDAERALELLEELKEGYVYYEEEKEEED</sequence>